<evidence type="ECO:0000313" key="3">
    <source>
        <dbReference type="Proteomes" id="UP001476798"/>
    </source>
</evidence>
<dbReference type="Proteomes" id="UP001476798">
    <property type="component" value="Unassembled WGS sequence"/>
</dbReference>
<comment type="caution">
    <text evidence="2">The sequence shown here is derived from an EMBL/GenBank/DDBJ whole genome shotgun (WGS) entry which is preliminary data.</text>
</comment>
<sequence length="160" mass="17311">METAIPEGLQPARPRGQDTGRHAIRSPKTHSRTPPAQNSGKVMRSRGAPPPPALPSQIPPHQSAAPYRKHKQRSKESQGYRALGSLSSPGPVVEKEQVRDLPSVLLYDGYWFLTLRLAPPTRDLPAAPSVSTASAHPTAVSRSFTVPPCVQCAQLTRLCL</sequence>
<gene>
    <name evidence="2" type="ORF">GOODEAATRI_015495</name>
</gene>
<feature type="compositionally biased region" description="Basic residues" evidence="1">
    <location>
        <begin position="22"/>
        <end position="31"/>
    </location>
</feature>
<organism evidence="2 3">
    <name type="scientific">Goodea atripinnis</name>
    <dbReference type="NCBI Taxonomy" id="208336"/>
    <lineage>
        <taxon>Eukaryota</taxon>
        <taxon>Metazoa</taxon>
        <taxon>Chordata</taxon>
        <taxon>Craniata</taxon>
        <taxon>Vertebrata</taxon>
        <taxon>Euteleostomi</taxon>
        <taxon>Actinopterygii</taxon>
        <taxon>Neopterygii</taxon>
        <taxon>Teleostei</taxon>
        <taxon>Neoteleostei</taxon>
        <taxon>Acanthomorphata</taxon>
        <taxon>Ovalentaria</taxon>
        <taxon>Atherinomorphae</taxon>
        <taxon>Cyprinodontiformes</taxon>
        <taxon>Goodeidae</taxon>
        <taxon>Goodea</taxon>
    </lineage>
</organism>
<protein>
    <submittedName>
        <fullName evidence="2">Uncharacterized protein</fullName>
    </submittedName>
</protein>
<name>A0ABV0PNU2_9TELE</name>
<evidence type="ECO:0000313" key="2">
    <source>
        <dbReference type="EMBL" id="MEQ2185170.1"/>
    </source>
</evidence>
<evidence type="ECO:0000256" key="1">
    <source>
        <dbReference type="SAM" id="MobiDB-lite"/>
    </source>
</evidence>
<accession>A0ABV0PNU2</accession>
<proteinExistence type="predicted"/>
<feature type="region of interest" description="Disordered" evidence="1">
    <location>
        <begin position="1"/>
        <end position="95"/>
    </location>
</feature>
<feature type="compositionally biased region" description="Pro residues" evidence="1">
    <location>
        <begin position="48"/>
        <end position="58"/>
    </location>
</feature>
<keyword evidence="3" id="KW-1185">Reference proteome</keyword>
<dbReference type="EMBL" id="JAHRIO010081113">
    <property type="protein sequence ID" value="MEQ2185170.1"/>
    <property type="molecule type" value="Genomic_DNA"/>
</dbReference>
<reference evidence="2 3" key="1">
    <citation type="submission" date="2021-06" db="EMBL/GenBank/DDBJ databases">
        <authorList>
            <person name="Palmer J.M."/>
        </authorList>
    </citation>
    <scope>NUCLEOTIDE SEQUENCE [LARGE SCALE GENOMIC DNA]</scope>
    <source>
        <strain evidence="2 3">GA_2019</strain>
        <tissue evidence="2">Muscle</tissue>
    </source>
</reference>